<keyword evidence="1" id="KW-1133">Transmembrane helix</keyword>
<feature type="transmembrane region" description="Helical" evidence="1">
    <location>
        <begin position="135"/>
        <end position="158"/>
    </location>
</feature>
<reference evidence="2 3" key="1">
    <citation type="submission" date="2017-02" db="EMBL/GenBank/DDBJ databases">
        <authorList>
            <person name="Peterson S.W."/>
        </authorList>
    </citation>
    <scope>NUCLEOTIDE SEQUENCE [LARGE SCALE GENOMIC DNA]</scope>
    <source>
        <strain evidence="2 3">ATCC 700028</strain>
    </source>
</reference>
<protein>
    <recommendedName>
        <fullName evidence="4">Transporter gate domain protein</fullName>
    </recommendedName>
</protein>
<dbReference type="Proteomes" id="UP000191153">
    <property type="component" value="Unassembled WGS sequence"/>
</dbReference>
<dbReference type="STRING" id="180163.SAMN02745174_00275"/>
<feature type="transmembrane region" description="Helical" evidence="1">
    <location>
        <begin position="301"/>
        <end position="322"/>
    </location>
</feature>
<proteinExistence type="predicted"/>
<evidence type="ECO:0000256" key="1">
    <source>
        <dbReference type="SAM" id="Phobius"/>
    </source>
</evidence>
<feature type="transmembrane region" description="Helical" evidence="1">
    <location>
        <begin position="164"/>
        <end position="187"/>
    </location>
</feature>
<feature type="transmembrane region" description="Helical" evidence="1">
    <location>
        <begin position="334"/>
        <end position="353"/>
    </location>
</feature>
<name>A0A1T4K397_9FUSO</name>
<gene>
    <name evidence="2" type="ORF">SAMN02745174_00275</name>
</gene>
<keyword evidence="3" id="KW-1185">Reference proteome</keyword>
<feature type="transmembrane region" description="Helical" evidence="1">
    <location>
        <begin position="365"/>
        <end position="387"/>
    </location>
</feature>
<dbReference type="RefSeq" id="WP_078692816.1">
    <property type="nucleotide sequence ID" value="NZ_FUWX01000004.1"/>
</dbReference>
<keyword evidence="1" id="KW-0812">Transmembrane</keyword>
<sequence length="388" mass="41476">MSKENNNLRKKAVSLEGFICIFVIGIVFYGLAHKMGGINMINTLIKTAHDLLINTVFFIMGVAVLAGAFAAVLSEFGVIAMINKFLSPLMRPLYKLPGAAAIGILTTYISDNPAILSLSTDKGIRKYFKNYQLPALTNLGTSFGMGFIVSAFMIAQSTLLNKSLVIPVIIGNVGAFIGSIVSVNLMIHFTKKIFKNTNVELEEDNSADLDKINYREIREGNAVERLLDALLEGGKMGVKMGLDIIPGVLIICSLVLMLTNGPGPNGYTGSAYEGIEILPYIGAKLNFILKPLFGFTSAKAIAFPITSLGAVGAALGLVPQFIKEGAITAREIAVFTSMGMTWSGYLSTHVAMMDSLGYRKLTGKAILSHTIGGLVAGISANIIYSLVM</sequence>
<evidence type="ECO:0000313" key="3">
    <source>
        <dbReference type="Proteomes" id="UP000191153"/>
    </source>
</evidence>
<keyword evidence="1" id="KW-0472">Membrane</keyword>
<feature type="transmembrane region" description="Helical" evidence="1">
    <location>
        <begin position="240"/>
        <end position="259"/>
    </location>
</feature>
<evidence type="ECO:0000313" key="2">
    <source>
        <dbReference type="EMBL" id="SJZ36911.1"/>
    </source>
</evidence>
<organism evidence="2 3">
    <name type="scientific">Cetobacterium ceti</name>
    <dbReference type="NCBI Taxonomy" id="180163"/>
    <lineage>
        <taxon>Bacteria</taxon>
        <taxon>Fusobacteriati</taxon>
        <taxon>Fusobacteriota</taxon>
        <taxon>Fusobacteriia</taxon>
        <taxon>Fusobacteriales</taxon>
        <taxon>Fusobacteriaceae</taxon>
        <taxon>Cetobacterium</taxon>
    </lineage>
</organism>
<feature type="transmembrane region" description="Helical" evidence="1">
    <location>
        <begin position="12"/>
        <end position="32"/>
    </location>
</feature>
<feature type="transmembrane region" description="Helical" evidence="1">
    <location>
        <begin position="52"/>
        <end position="82"/>
    </location>
</feature>
<dbReference type="EMBL" id="FUWX01000004">
    <property type="protein sequence ID" value="SJZ36911.1"/>
    <property type="molecule type" value="Genomic_DNA"/>
</dbReference>
<accession>A0A1T4K397</accession>
<dbReference type="AlphaFoldDB" id="A0A1T4K397"/>
<evidence type="ECO:0008006" key="4">
    <source>
        <dbReference type="Google" id="ProtNLM"/>
    </source>
</evidence>